<sequence>MTNKDARTPASTQNSDREETAEAGKSIGWHKAYVEGTRPDLRVPVRQVHLTNGQSVTLYDTSGPYTDPLVDTDVRRGLAPVRENWIIARGDTEEYAGRPVRPEDDGIKHTAPRGDCATWTPCSRAGRACHAGAGKAGRSHSWRTRAGARSRPRWSTWRSGRTSRPRWSGRRSRRAGRCCRPTSTTRRPNR</sequence>
<evidence type="ECO:0000256" key="1">
    <source>
        <dbReference type="SAM" id="MobiDB-lite"/>
    </source>
</evidence>
<protein>
    <recommendedName>
        <fullName evidence="2">ThiC-associated domain-containing protein</fullName>
    </recommendedName>
</protein>
<feature type="compositionally biased region" description="Basic residues" evidence="1">
    <location>
        <begin position="161"/>
        <end position="177"/>
    </location>
</feature>
<feature type="region of interest" description="Disordered" evidence="1">
    <location>
        <begin position="1"/>
        <end position="32"/>
    </location>
</feature>
<dbReference type="EMBL" id="AP035768">
    <property type="protein sequence ID" value="BFO22947.1"/>
    <property type="molecule type" value="Genomic_DNA"/>
</dbReference>
<dbReference type="AlphaFoldDB" id="A0AAT9I0J2"/>
<feature type="domain" description="ThiC-associated" evidence="2">
    <location>
        <begin position="30"/>
        <end position="93"/>
    </location>
</feature>
<feature type="compositionally biased region" description="Low complexity" evidence="1">
    <location>
        <begin position="178"/>
        <end position="190"/>
    </location>
</feature>
<feature type="compositionally biased region" description="Basic residues" evidence="1">
    <location>
        <begin position="137"/>
        <end position="152"/>
    </location>
</feature>
<organism evidence="3">
    <name type="scientific">Streptomyces haneummycinicus</name>
    <dbReference type="NCBI Taxonomy" id="3074435"/>
    <lineage>
        <taxon>Bacteria</taxon>
        <taxon>Bacillati</taxon>
        <taxon>Actinomycetota</taxon>
        <taxon>Actinomycetes</taxon>
        <taxon>Kitasatosporales</taxon>
        <taxon>Streptomycetaceae</taxon>
        <taxon>Streptomyces</taxon>
    </lineage>
</organism>
<dbReference type="InterPro" id="IPR025747">
    <property type="entry name" value="ThiC-associated_dom"/>
</dbReference>
<proteinExistence type="predicted"/>
<dbReference type="Pfam" id="PF13667">
    <property type="entry name" value="ThiC-associated"/>
    <property type="match status" value="1"/>
</dbReference>
<accession>A0AAT9I0J2</accession>
<reference evidence="3" key="1">
    <citation type="submission" date="2024-06" db="EMBL/GenBank/DDBJ databases">
        <authorList>
            <consortium name="consrtm"/>
            <person name="Uemura M."/>
            <person name="Terahara T."/>
        </authorList>
    </citation>
    <scope>NUCLEOTIDE SEQUENCE</scope>
    <source>
        <strain evidence="3">KM77-8</strain>
    </source>
</reference>
<evidence type="ECO:0000259" key="2">
    <source>
        <dbReference type="Pfam" id="PF13667"/>
    </source>
</evidence>
<reference evidence="3" key="2">
    <citation type="submission" date="2024-07" db="EMBL/GenBank/DDBJ databases">
        <title>Streptomyces haneummycinica sp. nov., a new antibiotic-producing actinobacterium isolated from marine sediment.</title>
        <authorList>
            <person name="Uemura M."/>
            <person name="Hamada M."/>
            <person name="Hirano S."/>
            <person name="Kobayashi K."/>
            <person name="Ohshiro T."/>
            <person name="Kobayashi T."/>
            <person name="Terahara T."/>
        </authorList>
    </citation>
    <scope>NUCLEOTIDE SEQUENCE</scope>
    <source>
        <strain evidence="3">KM77-8</strain>
    </source>
</reference>
<gene>
    <name evidence="3" type="ORF">SHKM778_93350</name>
</gene>
<evidence type="ECO:0000313" key="3">
    <source>
        <dbReference type="EMBL" id="BFO22947.1"/>
    </source>
</evidence>
<name>A0AAT9I0J2_9ACTN</name>
<feature type="region of interest" description="Disordered" evidence="1">
    <location>
        <begin position="131"/>
        <end position="190"/>
    </location>
</feature>